<reference evidence="1" key="1">
    <citation type="submission" date="2019-08" db="EMBL/GenBank/DDBJ databases">
        <authorList>
            <person name="Kucharzyk K."/>
            <person name="Murdoch R.W."/>
            <person name="Higgins S."/>
            <person name="Loffler F."/>
        </authorList>
    </citation>
    <scope>NUCLEOTIDE SEQUENCE</scope>
</reference>
<comment type="caution">
    <text evidence="1">The sequence shown here is derived from an EMBL/GenBank/DDBJ whole genome shotgun (WGS) entry which is preliminary data.</text>
</comment>
<organism evidence="1">
    <name type="scientific">bioreactor metagenome</name>
    <dbReference type="NCBI Taxonomy" id="1076179"/>
    <lineage>
        <taxon>unclassified sequences</taxon>
        <taxon>metagenomes</taxon>
        <taxon>ecological metagenomes</taxon>
    </lineage>
</organism>
<name>A0A645IHT4_9ZZZZ</name>
<sequence>MQDDIIETMNNIIKILITNLNDKSFEKDA</sequence>
<evidence type="ECO:0000313" key="1">
    <source>
        <dbReference type="EMBL" id="MPN50857.1"/>
    </source>
</evidence>
<accession>A0A645IHT4</accession>
<proteinExistence type="predicted"/>
<gene>
    <name evidence="1" type="ORF">SDC9_198497</name>
</gene>
<dbReference type="EMBL" id="VSSQ01115403">
    <property type="protein sequence ID" value="MPN50857.1"/>
    <property type="molecule type" value="Genomic_DNA"/>
</dbReference>
<dbReference type="AlphaFoldDB" id="A0A645IHT4"/>
<protein>
    <submittedName>
        <fullName evidence="1">Uncharacterized protein</fullName>
    </submittedName>
</protein>